<dbReference type="InterPro" id="IPR055222">
    <property type="entry name" value="PRISE-like_Rossmann-fold"/>
</dbReference>
<protein>
    <recommendedName>
        <fullName evidence="1">PRISE-like Rossmann-fold domain-containing protein</fullName>
    </recommendedName>
</protein>
<sequence length="436" mass="48508">MASTTQVVKSQGPFHGLPTYPDTPEFSNLTAVITGANGMSGYHMVRVLAAAPERWSKIYCLSRRPPPENFFTDLGEGANRVEHVSVDFLSDPAEIAGQLGKGVTKVDYVFFFSYMQPTQEGKILGMWSDAEELARINSTLLKNFIGGLQQANLQPKRFLLQTGVKHYGFHIGPATNPSFESDPRIHLEANFYYPQEDALEAYCKETGVTWNVVRPSYIIGAVRDSALNHMVGLAIYGAVQAHLNQPLAFPGDYAAWDREYCQSTALLNAYFEEWAALTDRAANEAFNIQDGLSFTWGRFWAHLAEWYGTTWTPPEADEGKYRVTESRWVDTPRGYGPVGVTRTTFSLQEWAERSEVQAAWKELAEKHGLSLDPFSAKNKAQIFGMTDSAVIGGWALSLSMRKARKLGFLGTVDSYETAYNTISDLARLKVVPPPAV</sequence>
<dbReference type="PANTHER" id="PTHR32487">
    <property type="entry name" value="3-OXO-DELTA(4,5)-STEROID 5-BETA-REDUCTASE"/>
    <property type="match status" value="1"/>
</dbReference>
<dbReference type="EMBL" id="JOMC01000028">
    <property type="protein sequence ID" value="KIA75877.1"/>
    <property type="molecule type" value="Genomic_DNA"/>
</dbReference>
<feature type="domain" description="PRISE-like Rossmann-fold" evidence="1">
    <location>
        <begin position="31"/>
        <end position="317"/>
    </location>
</feature>
<gene>
    <name evidence="2" type="ORF">HK57_00319</name>
</gene>
<dbReference type="CDD" id="cd08948">
    <property type="entry name" value="5beta-POR_like_SDR_a"/>
    <property type="match status" value="1"/>
</dbReference>
<dbReference type="AlphaFoldDB" id="A0A0C1E2V9"/>
<dbReference type="PANTHER" id="PTHR32487:SF29">
    <property type="entry name" value="NAD-DEPENDENT EPIMERASE_DEHYDRATASE DOMAIN-CONTAINING PROTEIN"/>
    <property type="match status" value="1"/>
</dbReference>
<name>A0A0C1E2V9_ASPUT</name>
<dbReference type="SUPFAM" id="SSF51735">
    <property type="entry name" value="NAD(P)-binding Rossmann-fold domains"/>
    <property type="match status" value="1"/>
</dbReference>
<proteinExistence type="predicted"/>
<organism evidence="2 3">
    <name type="scientific">Aspergillus ustus</name>
    <dbReference type="NCBI Taxonomy" id="40382"/>
    <lineage>
        <taxon>Eukaryota</taxon>
        <taxon>Fungi</taxon>
        <taxon>Dikarya</taxon>
        <taxon>Ascomycota</taxon>
        <taxon>Pezizomycotina</taxon>
        <taxon>Eurotiomycetes</taxon>
        <taxon>Eurotiomycetidae</taxon>
        <taxon>Eurotiales</taxon>
        <taxon>Aspergillaceae</taxon>
        <taxon>Aspergillus</taxon>
        <taxon>Aspergillus subgen. Nidulantes</taxon>
    </lineage>
</organism>
<evidence type="ECO:0000259" key="1">
    <source>
        <dbReference type="Pfam" id="PF22917"/>
    </source>
</evidence>
<dbReference type="Gene3D" id="3.40.50.720">
    <property type="entry name" value="NAD(P)-binding Rossmann-like Domain"/>
    <property type="match status" value="1"/>
</dbReference>
<accession>A0A0C1E2V9</accession>
<evidence type="ECO:0000313" key="2">
    <source>
        <dbReference type="EMBL" id="KIA75877.1"/>
    </source>
</evidence>
<dbReference type="InterPro" id="IPR036291">
    <property type="entry name" value="NAD(P)-bd_dom_sf"/>
</dbReference>
<reference evidence="2 3" key="1">
    <citation type="submission" date="2014-11" db="EMBL/GenBank/DDBJ databases">
        <title>Genomics derived discovery of secondary metabolites biosynthetic gene clusters in Aspergillus ustus.</title>
        <authorList>
            <person name="Pi B."/>
            <person name="Dai F."/>
            <person name="Song X."/>
            <person name="Zhu C."/>
            <person name="Li H."/>
            <person name="Yu D."/>
        </authorList>
    </citation>
    <scope>NUCLEOTIDE SEQUENCE [LARGE SCALE GENOMIC DNA]</scope>
    <source>
        <strain evidence="2 3">3.3904</strain>
    </source>
</reference>
<dbReference type="Proteomes" id="UP000053475">
    <property type="component" value="Unassembled WGS sequence"/>
</dbReference>
<evidence type="ECO:0000313" key="3">
    <source>
        <dbReference type="Proteomes" id="UP000053475"/>
    </source>
</evidence>
<comment type="caution">
    <text evidence="2">The sequence shown here is derived from an EMBL/GenBank/DDBJ whole genome shotgun (WGS) entry which is preliminary data.</text>
</comment>
<keyword evidence="3" id="KW-1185">Reference proteome</keyword>
<dbReference type="Pfam" id="PF22917">
    <property type="entry name" value="PRISE"/>
    <property type="match status" value="1"/>
</dbReference>